<dbReference type="AlphaFoldDB" id="A0A9X1U200"/>
<evidence type="ECO:0000313" key="2">
    <source>
        <dbReference type="Proteomes" id="UP001139411"/>
    </source>
</evidence>
<accession>A0A9X1U200</accession>
<sequence>MNHKETKIVWKTIYLIKEFENLRLSGILPIRPVFLGNLNTELYMRVKILNYDVIIEKWV</sequence>
<organism evidence="1 2">
    <name type="scientific">Dyadobacter chenhuakuii</name>
    <dbReference type="NCBI Taxonomy" id="2909339"/>
    <lineage>
        <taxon>Bacteria</taxon>
        <taxon>Pseudomonadati</taxon>
        <taxon>Bacteroidota</taxon>
        <taxon>Cytophagia</taxon>
        <taxon>Cytophagales</taxon>
        <taxon>Spirosomataceae</taxon>
        <taxon>Dyadobacter</taxon>
    </lineage>
</organism>
<dbReference type="Proteomes" id="UP001139411">
    <property type="component" value="Unassembled WGS sequence"/>
</dbReference>
<protein>
    <submittedName>
        <fullName evidence="1">Uncharacterized protein</fullName>
    </submittedName>
</protein>
<reference evidence="1" key="1">
    <citation type="submission" date="2022-01" db="EMBL/GenBank/DDBJ databases">
        <title>Novel species in genus Dyadobacter.</title>
        <authorList>
            <person name="Ma C."/>
        </authorList>
    </citation>
    <scope>NUCLEOTIDE SEQUENCE</scope>
    <source>
        <strain evidence="1">CY357</strain>
    </source>
</reference>
<evidence type="ECO:0000313" key="1">
    <source>
        <dbReference type="EMBL" id="MCF2499916.1"/>
    </source>
</evidence>
<dbReference type="EMBL" id="JAKFFV010000009">
    <property type="protein sequence ID" value="MCF2499916.1"/>
    <property type="molecule type" value="Genomic_DNA"/>
</dbReference>
<comment type="caution">
    <text evidence="1">The sequence shown here is derived from an EMBL/GenBank/DDBJ whole genome shotgun (WGS) entry which is preliminary data.</text>
</comment>
<proteinExistence type="predicted"/>
<gene>
    <name evidence="1" type="ORF">L0661_16470</name>
</gene>
<name>A0A9X1U200_9BACT</name>